<dbReference type="EMBL" id="CAMXCT030000114">
    <property type="protein sequence ID" value="CAL4761394.1"/>
    <property type="molecule type" value="Genomic_DNA"/>
</dbReference>
<dbReference type="EMBL" id="CAMXCT010000114">
    <property type="protein sequence ID" value="CAI3974082.1"/>
    <property type="molecule type" value="Genomic_DNA"/>
</dbReference>
<reference evidence="1" key="1">
    <citation type="submission" date="2022-10" db="EMBL/GenBank/DDBJ databases">
        <authorList>
            <person name="Chen Y."/>
            <person name="Dougan E. K."/>
            <person name="Chan C."/>
            <person name="Rhodes N."/>
            <person name="Thang M."/>
        </authorList>
    </citation>
    <scope>NUCLEOTIDE SEQUENCE</scope>
</reference>
<dbReference type="InterPro" id="IPR036140">
    <property type="entry name" value="PFN_sf"/>
</dbReference>
<dbReference type="Gene3D" id="3.30.450.30">
    <property type="entry name" value="Dynein light chain 2a, cytoplasmic"/>
    <property type="match status" value="1"/>
</dbReference>
<dbReference type="Pfam" id="PF00235">
    <property type="entry name" value="Profilin"/>
    <property type="match status" value="1"/>
</dbReference>
<sequence length="188" mass="20548">MAHAAEECSCIPSLIWGFASSPRRPSFPITQEKAAAKELLVNPGCFTSAGIASQADGLVFACSEGGEARLQMPEYMQVSEEKSEEMPIKEAEILKFTIEKGHAPETGLWLAGRKFRILRIDLDDEPYTTLVAVSTKWRRDGLGVVAISTGANILLCRFDEPGENLYSILGCMRKNAAAFADLMKNEGM</sequence>
<accession>A0A9P1BIS2</accession>
<proteinExistence type="predicted"/>
<dbReference type="EMBL" id="CAMXCT020001942">
    <property type="protein sequence ID" value="CAL1147733.1"/>
    <property type="molecule type" value="Genomic_DNA"/>
</dbReference>
<keyword evidence="5" id="KW-1185">Reference proteome</keyword>
<dbReference type="EMBL" id="CAMXCT030001942">
    <property type="protein sequence ID" value="CAL4781670.1"/>
    <property type="molecule type" value="Genomic_DNA"/>
</dbReference>
<protein>
    <submittedName>
        <fullName evidence="4">Profilin</fullName>
    </submittedName>
</protein>
<dbReference type="EMBL" id="CAMXCT010001942">
    <property type="protein sequence ID" value="CAI3994358.1"/>
    <property type="molecule type" value="Genomic_DNA"/>
</dbReference>
<dbReference type="InterPro" id="IPR048278">
    <property type="entry name" value="PFN"/>
</dbReference>
<dbReference type="OrthoDB" id="415185at2759"/>
<dbReference type="GO" id="GO:0003779">
    <property type="term" value="F:actin binding"/>
    <property type="evidence" value="ECO:0007669"/>
    <property type="project" value="InterPro"/>
</dbReference>
<name>A0A9P1BIS2_9DINO</name>
<evidence type="ECO:0000313" key="2">
    <source>
        <dbReference type="EMBL" id="CAI3994358.1"/>
    </source>
</evidence>
<dbReference type="SUPFAM" id="SSF55770">
    <property type="entry name" value="Profilin (actin-binding protein)"/>
    <property type="match status" value="1"/>
</dbReference>
<reference evidence="3" key="2">
    <citation type="submission" date="2024-04" db="EMBL/GenBank/DDBJ databases">
        <authorList>
            <person name="Chen Y."/>
            <person name="Shah S."/>
            <person name="Dougan E. K."/>
            <person name="Thang M."/>
            <person name="Chan C."/>
        </authorList>
    </citation>
    <scope>NUCLEOTIDE SEQUENCE [LARGE SCALE GENOMIC DNA]</scope>
</reference>
<organism evidence="1">
    <name type="scientific">Cladocopium goreaui</name>
    <dbReference type="NCBI Taxonomy" id="2562237"/>
    <lineage>
        <taxon>Eukaryota</taxon>
        <taxon>Sar</taxon>
        <taxon>Alveolata</taxon>
        <taxon>Dinophyceae</taxon>
        <taxon>Suessiales</taxon>
        <taxon>Symbiodiniaceae</taxon>
        <taxon>Cladocopium</taxon>
    </lineage>
</organism>
<evidence type="ECO:0000313" key="5">
    <source>
        <dbReference type="Proteomes" id="UP001152797"/>
    </source>
</evidence>
<dbReference type="EMBL" id="CAMXCT020000114">
    <property type="protein sequence ID" value="CAL1127457.1"/>
    <property type="molecule type" value="Genomic_DNA"/>
</dbReference>
<evidence type="ECO:0000313" key="1">
    <source>
        <dbReference type="EMBL" id="CAI3974082.1"/>
    </source>
</evidence>
<gene>
    <name evidence="2" type="ORF">C1SCF055_LOCUS21008</name>
    <name evidence="1" type="ORF">C1SCF055_LOCUS2514</name>
</gene>
<evidence type="ECO:0000313" key="4">
    <source>
        <dbReference type="EMBL" id="CAL4761394.1"/>
    </source>
</evidence>
<dbReference type="AlphaFoldDB" id="A0A9P1BIS2"/>
<evidence type="ECO:0000313" key="3">
    <source>
        <dbReference type="EMBL" id="CAL1127457.1"/>
    </source>
</evidence>
<comment type="caution">
    <text evidence="1">The sequence shown here is derived from an EMBL/GenBank/DDBJ whole genome shotgun (WGS) entry which is preliminary data.</text>
</comment>
<dbReference type="Proteomes" id="UP001152797">
    <property type="component" value="Unassembled WGS sequence"/>
</dbReference>